<dbReference type="GeneID" id="6083980"/>
<dbReference type="OrthoDB" id="3247165at2759"/>
<dbReference type="KEGG" id="lbc:LACBIDRAFT_312700"/>
<proteinExistence type="predicted"/>
<sequence>MLRKNMRQNTQSVEDAKLRTALENMRYAACTVDDIIFLRSRVAGRRPNQPKLADKHFRNVSIITALNSQKDRINELGSARFAADTGQTLTDFYSVDTLGVECDPVTGKKPCGRPKKTAVCKTISPKLQNLLWNLRHSASDHVPGKLSLCIGMPVIIRNNDATELCITKGQEGHVVGWDAKLGPSGQQILETLFVKLDRPAKTIKIEGLPENVVPLVKNSRSIECICPSDVTLTISRSQVKDSSI</sequence>
<dbReference type="EMBL" id="DS547144">
    <property type="protein sequence ID" value="EDR00941.1"/>
    <property type="molecule type" value="Genomic_DNA"/>
</dbReference>
<evidence type="ECO:0000313" key="1">
    <source>
        <dbReference type="EMBL" id="EDR00941.1"/>
    </source>
</evidence>
<gene>
    <name evidence="1" type="ORF">LACBIDRAFT_312700</name>
</gene>
<reference evidence="1 2" key="1">
    <citation type="journal article" date="2008" name="Nature">
        <title>The genome of Laccaria bicolor provides insights into mycorrhizal symbiosis.</title>
        <authorList>
            <person name="Martin F."/>
            <person name="Aerts A."/>
            <person name="Ahren D."/>
            <person name="Brun A."/>
            <person name="Danchin E.G.J."/>
            <person name="Duchaussoy F."/>
            <person name="Gibon J."/>
            <person name="Kohler A."/>
            <person name="Lindquist E."/>
            <person name="Pereda V."/>
            <person name="Salamov A."/>
            <person name="Shapiro H.J."/>
            <person name="Wuyts J."/>
            <person name="Blaudez D."/>
            <person name="Buee M."/>
            <person name="Brokstein P."/>
            <person name="Canbaeck B."/>
            <person name="Cohen D."/>
            <person name="Courty P.E."/>
            <person name="Coutinho P.M."/>
            <person name="Delaruelle C."/>
            <person name="Detter J.C."/>
            <person name="Deveau A."/>
            <person name="DiFazio S."/>
            <person name="Duplessis S."/>
            <person name="Fraissinet-Tachet L."/>
            <person name="Lucic E."/>
            <person name="Frey-Klett P."/>
            <person name="Fourrey C."/>
            <person name="Feussner I."/>
            <person name="Gay G."/>
            <person name="Grimwood J."/>
            <person name="Hoegger P.J."/>
            <person name="Jain P."/>
            <person name="Kilaru S."/>
            <person name="Labbe J."/>
            <person name="Lin Y.C."/>
            <person name="Legue V."/>
            <person name="Le Tacon F."/>
            <person name="Marmeisse R."/>
            <person name="Melayah D."/>
            <person name="Montanini B."/>
            <person name="Muratet M."/>
            <person name="Nehls U."/>
            <person name="Niculita-Hirzel H."/>
            <person name="Oudot-Le Secq M.P."/>
            <person name="Peter M."/>
            <person name="Quesneville H."/>
            <person name="Rajashekar B."/>
            <person name="Reich M."/>
            <person name="Rouhier N."/>
            <person name="Schmutz J."/>
            <person name="Yin T."/>
            <person name="Chalot M."/>
            <person name="Henrissat B."/>
            <person name="Kuees U."/>
            <person name="Lucas S."/>
            <person name="Van de Peer Y."/>
            <person name="Podila G.K."/>
            <person name="Polle A."/>
            <person name="Pukkila P.J."/>
            <person name="Richardson P.M."/>
            <person name="Rouze P."/>
            <person name="Sanders I.R."/>
            <person name="Stajich J.E."/>
            <person name="Tunlid A."/>
            <person name="Tuskan G."/>
            <person name="Grigoriev I.V."/>
        </authorList>
    </citation>
    <scope>NUCLEOTIDE SEQUENCE [LARGE SCALE GENOMIC DNA]</scope>
    <source>
        <strain evidence="2">S238N-H82 / ATCC MYA-4686</strain>
    </source>
</reference>
<dbReference type="STRING" id="486041.B0DWR6"/>
<evidence type="ECO:0000313" key="2">
    <source>
        <dbReference type="Proteomes" id="UP000001194"/>
    </source>
</evidence>
<dbReference type="HOGENOM" id="CLU_043173_0_0_1"/>
<dbReference type="Proteomes" id="UP000001194">
    <property type="component" value="Unassembled WGS sequence"/>
</dbReference>
<organism evidence="2">
    <name type="scientific">Laccaria bicolor (strain S238N-H82 / ATCC MYA-4686)</name>
    <name type="common">Bicoloured deceiver</name>
    <name type="synonym">Laccaria laccata var. bicolor</name>
    <dbReference type="NCBI Taxonomy" id="486041"/>
    <lineage>
        <taxon>Eukaryota</taxon>
        <taxon>Fungi</taxon>
        <taxon>Dikarya</taxon>
        <taxon>Basidiomycota</taxon>
        <taxon>Agaricomycotina</taxon>
        <taxon>Agaricomycetes</taxon>
        <taxon>Agaricomycetidae</taxon>
        <taxon>Agaricales</taxon>
        <taxon>Agaricineae</taxon>
        <taxon>Hydnangiaceae</taxon>
        <taxon>Laccaria</taxon>
    </lineage>
</organism>
<dbReference type="InParanoid" id="B0DWR6"/>
<accession>B0DWR6</accession>
<protein>
    <submittedName>
        <fullName evidence="1">Predicted protein</fullName>
    </submittedName>
</protein>
<dbReference type="RefSeq" id="XP_001888336.1">
    <property type="nucleotide sequence ID" value="XM_001888301.1"/>
</dbReference>
<keyword evidence="2" id="KW-1185">Reference proteome</keyword>
<dbReference type="AlphaFoldDB" id="B0DWR6"/>
<name>B0DWR6_LACBS</name>